<dbReference type="STRING" id="349064.SAMN05660429_01397"/>
<reference evidence="2 3" key="1">
    <citation type="submission" date="2016-10" db="EMBL/GenBank/DDBJ databases">
        <authorList>
            <person name="de Groot N.N."/>
        </authorList>
    </citation>
    <scope>NUCLEOTIDE SEQUENCE [LARGE SCALE GENOMIC DNA]</scope>
    <source>
        <strain evidence="2 3">DSM 19706</strain>
    </source>
</reference>
<evidence type="ECO:0000313" key="2">
    <source>
        <dbReference type="EMBL" id="SET27853.1"/>
    </source>
</evidence>
<dbReference type="Proteomes" id="UP000199308">
    <property type="component" value="Unassembled WGS sequence"/>
</dbReference>
<feature type="transmembrane region" description="Helical" evidence="1">
    <location>
        <begin position="36"/>
        <end position="53"/>
    </location>
</feature>
<keyword evidence="1" id="KW-0472">Membrane</keyword>
<evidence type="ECO:0000256" key="1">
    <source>
        <dbReference type="SAM" id="Phobius"/>
    </source>
</evidence>
<proteinExistence type="predicted"/>
<accession>A0A1I0D6P7</accession>
<dbReference type="EMBL" id="FOHK01000006">
    <property type="protein sequence ID" value="SET27853.1"/>
    <property type="molecule type" value="Genomic_DNA"/>
</dbReference>
<keyword evidence="1" id="KW-1133">Transmembrane helix</keyword>
<evidence type="ECO:0000313" key="3">
    <source>
        <dbReference type="Proteomes" id="UP000199308"/>
    </source>
</evidence>
<name>A0A1I0D6P7_THASX</name>
<keyword evidence="1" id="KW-0812">Transmembrane</keyword>
<protein>
    <submittedName>
        <fullName evidence="2">Uncharacterized protein</fullName>
    </submittedName>
</protein>
<organism evidence="2 3">
    <name type="scientific">Thalassotalea agarivorans</name>
    <name type="common">Thalassomonas agarivorans</name>
    <dbReference type="NCBI Taxonomy" id="349064"/>
    <lineage>
        <taxon>Bacteria</taxon>
        <taxon>Pseudomonadati</taxon>
        <taxon>Pseudomonadota</taxon>
        <taxon>Gammaproteobacteria</taxon>
        <taxon>Alteromonadales</taxon>
        <taxon>Colwelliaceae</taxon>
        <taxon>Thalassotalea</taxon>
    </lineage>
</organism>
<sequence>MNNVLSLSAYIRSQIFTNLLQRNHLKQRVNLVPKALLWYLAFLIKTSLLHIAVQTKEFGYDKYGYAQYQ</sequence>
<gene>
    <name evidence="2" type="ORF">SAMN05660429_01397</name>
</gene>
<keyword evidence="3" id="KW-1185">Reference proteome</keyword>
<dbReference type="AlphaFoldDB" id="A0A1I0D6P7"/>